<accession>A0A5C3N7R3</accession>
<keyword evidence="2" id="KW-1185">Reference proteome</keyword>
<name>A0A5C3N7R3_9AGAM</name>
<evidence type="ECO:0000313" key="2">
    <source>
        <dbReference type="Proteomes" id="UP000305948"/>
    </source>
</evidence>
<reference evidence="1 2" key="1">
    <citation type="journal article" date="2019" name="Nat. Ecol. Evol.">
        <title>Megaphylogeny resolves global patterns of mushroom evolution.</title>
        <authorList>
            <person name="Varga T."/>
            <person name="Krizsan K."/>
            <person name="Foldi C."/>
            <person name="Dima B."/>
            <person name="Sanchez-Garcia M."/>
            <person name="Sanchez-Ramirez S."/>
            <person name="Szollosi G.J."/>
            <person name="Szarkandi J.G."/>
            <person name="Papp V."/>
            <person name="Albert L."/>
            <person name="Andreopoulos W."/>
            <person name="Angelini C."/>
            <person name="Antonin V."/>
            <person name="Barry K.W."/>
            <person name="Bougher N.L."/>
            <person name="Buchanan P."/>
            <person name="Buyck B."/>
            <person name="Bense V."/>
            <person name="Catcheside P."/>
            <person name="Chovatia M."/>
            <person name="Cooper J."/>
            <person name="Damon W."/>
            <person name="Desjardin D."/>
            <person name="Finy P."/>
            <person name="Geml J."/>
            <person name="Haridas S."/>
            <person name="Hughes K."/>
            <person name="Justo A."/>
            <person name="Karasinski D."/>
            <person name="Kautmanova I."/>
            <person name="Kiss B."/>
            <person name="Kocsube S."/>
            <person name="Kotiranta H."/>
            <person name="LaButti K.M."/>
            <person name="Lechner B.E."/>
            <person name="Liimatainen K."/>
            <person name="Lipzen A."/>
            <person name="Lukacs Z."/>
            <person name="Mihaltcheva S."/>
            <person name="Morgado L.N."/>
            <person name="Niskanen T."/>
            <person name="Noordeloos M.E."/>
            <person name="Ohm R.A."/>
            <person name="Ortiz-Santana B."/>
            <person name="Ovrebo C."/>
            <person name="Racz N."/>
            <person name="Riley R."/>
            <person name="Savchenko A."/>
            <person name="Shiryaev A."/>
            <person name="Soop K."/>
            <person name="Spirin V."/>
            <person name="Szebenyi C."/>
            <person name="Tomsovsky M."/>
            <person name="Tulloss R.E."/>
            <person name="Uehling J."/>
            <person name="Grigoriev I.V."/>
            <person name="Vagvolgyi C."/>
            <person name="Papp T."/>
            <person name="Martin F.M."/>
            <person name="Miettinen O."/>
            <person name="Hibbett D.S."/>
            <person name="Nagy L.G."/>
        </authorList>
    </citation>
    <scope>NUCLEOTIDE SEQUENCE [LARGE SCALE GENOMIC DNA]</scope>
    <source>
        <strain evidence="1 2">OMC1185</strain>
    </source>
</reference>
<dbReference type="EMBL" id="ML213507">
    <property type="protein sequence ID" value="TFK53282.1"/>
    <property type="molecule type" value="Genomic_DNA"/>
</dbReference>
<dbReference type="Proteomes" id="UP000305948">
    <property type="component" value="Unassembled WGS sequence"/>
</dbReference>
<dbReference type="AlphaFoldDB" id="A0A5C3N7R3"/>
<organism evidence="1 2">
    <name type="scientific">Heliocybe sulcata</name>
    <dbReference type="NCBI Taxonomy" id="5364"/>
    <lineage>
        <taxon>Eukaryota</taxon>
        <taxon>Fungi</taxon>
        <taxon>Dikarya</taxon>
        <taxon>Basidiomycota</taxon>
        <taxon>Agaricomycotina</taxon>
        <taxon>Agaricomycetes</taxon>
        <taxon>Gloeophyllales</taxon>
        <taxon>Gloeophyllaceae</taxon>
        <taxon>Heliocybe</taxon>
    </lineage>
</organism>
<proteinExistence type="predicted"/>
<gene>
    <name evidence="1" type="ORF">OE88DRAFT_1655395</name>
</gene>
<protein>
    <submittedName>
        <fullName evidence="1">Uncharacterized protein</fullName>
    </submittedName>
</protein>
<evidence type="ECO:0000313" key="1">
    <source>
        <dbReference type="EMBL" id="TFK53282.1"/>
    </source>
</evidence>
<sequence length="149" mass="16953">MMPQHHVVYSNLPTHSVAFYPVTVKTCARCWEFSGSCYHKHYNSLTSPQSLRSALVSGTNSAPQERIPGRKPPMINQLCVSPSRTASGVFCGQRRSTGYYYGQKHCFWSEIRLTCYRKVRGLCRLSHIRPNKEALAAMNAPLQMRWKGD</sequence>